<organism evidence="5 6">
    <name type="scientific">Clunio marinus</name>
    <dbReference type="NCBI Taxonomy" id="568069"/>
    <lineage>
        <taxon>Eukaryota</taxon>
        <taxon>Metazoa</taxon>
        <taxon>Ecdysozoa</taxon>
        <taxon>Arthropoda</taxon>
        <taxon>Hexapoda</taxon>
        <taxon>Insecta</taxon>
        <taxon>Pterygota</taxon>
        <taxon>Neoptera</taxon>
        <taxon>Endopterygota</taxon>
        <taxon>Diptera</taxon>
        <taxon>Nematocera</taxon>
        <taxon>Chironomoidea</taxon>
        <taxon>Chironomidae</taxon>
        <taxon>Clunio</taxon>
    </lineage>
</organism>
<keyword evidence="3" id="KW-0812">Transmembrane</keyword>
<dbReference type="Pfam" id="PF01569">
    <property type="entry name" value="PAP2"/>
    <property type="match status" value="1"/>
</dbReference>
<gene>
    <name evidence="5" type="ORF">CLUMA_CG008437</name>
</gene>
<dbReference type="PANTHER" id="PTHR11165">
    <property type="entry name" value="SKP1"/>
    <property type="match status" value="1"/>
</dbReference>
<dbReference type="SUPFAM" id="SSF48317">
    <property type="entry name" value="Acid phosphatase/Vanadium-dependent haloperoxidase"/>
    <property type="match status" value="1"/>
</dbReference>
<feature type="transmembrane region" description="Helical" evidence="3">
    <location>
        <begin position="96"/>
        <end position="113"/>
    </location>
</feature>
<evidence type="ECO:0000313" key="5">
    <source>
        <dbReference type="EMBL" id="CRK94949.1"/>
    </source>
</evidence>
<dbReference type="InterPro" id="IPR001232">
    <property type="entry name" value="SKP1-like"/>
</dbReference>
<keyword evidence="2" id="KW-0833">Ubl conjugation pathway</keyword>
<keyword evidence="3" id="KW-1133">Transmembrane helix</keyword>
<keyword evidence="6" id="KW-1185">Reference proteome</keyword>
<feature type="transmembrane region" description="Helical" evidence="3">
    <location>
        <begin position="162"/>
        <end position="181"/>
    </location>
</feature>
<dbReference type="Gene3D" id="1.20.144.10">
    <property type="entry name" value="Phosphatidic acid phosphatase type 2/haloperoxidase"/>
    <property type="match status" value="1"/>
</dbReference>
<sequence length="409" mass="46791">MELKQKLIITLDIIIYIIILIAWRFVDSTVPKIQRGFFCGNPSLSLPYKKSTIRGIWLHINFYGVPLLICVVECLLNPRRNLRKSLIRSSTWFKHYFFTFISLMILMSTIKNLSGVHRPFFFDICKPDLAVNCTTGAYVSSDFKCTNSAANAYLLSESTRSFPSGHVVSVVYACACFMWYLQRKFLKFSTVLTFIHLVMLLWIAVCSITRVTDNWHHVTDITTGIILPLPFCRVLCKDFKDEAGLCIKLQSSDNEIFETDISVAKCSGTIRTMLEDLGIDEANSEDEVVPLPNVNSAILRKVIQFCTYHKDDPVPSSTDDDENKEKRTDDITSWDADFLKVDQGTLFELILAANYLDIRSLLDVTCKTVANMIKGKTPDEIRKTFNIKNDFTPAEEEQVRKENTWCEEK</sequence>
<dbReference type="InterPro" id="IPR036938">
    <property type="entry name" value="PAP2/HPO_sf"/>
</dbReference>
<feature type="transmembrane region" description="Helical" evidence="3">
    <location>
        <begin position="188"/>
        <end position="205"/>
    </location>
</feature>
<dbReference type="Gene3D" id="3.30.710.10">
    <property type="entry name" value="Potassium Channel Kv1.1, Chain A"/>
    <property type="match status" value="1"/>
</dbReference>
<dbReference type="CDD" id="cd18322">
    <property type="entry name" value="BTB_POZ_SKP1"/>
    <property type="match status" value="1"/>
</dbReference>
<dbReference type="EMBL" id="CVRI01000040">
    <property type="protein sequence ID" value="CRK94949.1"/>
    <property type="molecule type" value="Genomic_DNA"/>
</dbReference>
<comment type="similarity">
    <text evidence="1">Belongs to the SKP1 family.</text>
</comment>
<evidence type="ECO:0000313" key="6">
    <source>
        <dbReference type="Proteomes" id="UP000183832"/>
    </source>
</evidence>
<proteinExistence type="inferred from homology"/>
<feature type="transmembrane region" description="Helical" evidence="3">
    <location>
        <begin position="7"/>
        <end position="26"/>
    </location>
</feature>
<dbReference type="Pfam" id="PF03931">
    <property type="entry name" value="Skp1_POZ"/>
    <property type="match status" value="1"/>
</dbReference>
<dbReference type="InterPro" id="IPR011333">
    <property type="entry name" value="SKP1/BTB/POZ_sf"/>
</dbReference>
<evidence type="ECO:0000256" key="1">
    <source>
        <dbReference type="ARBA" id="ARBA00009993"/>
    </source>
</evidence>
<evidence type="ECO:0000256" key="2">
    <source>
        <dbReference type="ARBA" id="ARBA00022786"/>
    </source>
</evidence>
<name>A0A1J1I3T0_9DIPT</name>
<dbReference type="InterPro" id="IPR000326">
    <property type="entry name" value="PAP2/HPO"/>
</dbReference>
<keyword evidence="3" id="KW-0472">Membrane</keyword>
<dbReference type="InterPro" id="IPR016897">
    <property type="entry name" value="SKP1"/>
</dbReference>
<dbReference type="Proteomes" id="UP000183832">
    <property type="component" value="Unassembled WGS sequence"/>
</dbReference>
<dbReference type="GO" id="GO:0006511">
    <property type="term" value="P:ubiquitin-dependent protein catabolic process"/>
    <property type="evidence" value="ECO:0007669"/>
    <property type="project" value="InterPro"/>
</dbReference>
<reference evidence="5 6" key="1">
    <citation type="submission" date="2015-04" db="EMBL/GenBank/DDBJ databases">
        <authorList>
            <person name="Syromyatnikov M.Y."/>
            <person name="Popov V.N."/>
        </authorList>
    </citation>
    <scope>NUCLEOTIDE SEQUENCE [LARGE SCALE GENOMIC DNA]</scope>
</reference>
<accession>A0A1J1I3T0</accession>
<evidence type="ECO:0000259" key="4">
    <source>
        <dbReference type="SMART" id="SM00014"/>
    </source>
</evidence>
<dbReference type="InterPro" id="IPR016072">
    <property type="entry name" value="Skp1_comp_dimer"/>
</dbReference>
<dbReference type="SUPFAM" id="SSF54695">
    <property type="entry name" value="POZ domain"/>
    <property type="match status" value="1"/>
</dbReference>
<dbReference type="Pfam" id="PF01466">
    <property type="entry name" value="Skp1"/>
    <property type="match status" value="1"/>
</dbReference>
<dbReference type="SMART" id="SM00512">
    <property type="entry name" value="Skp1"/>
    <property type="match status" value="1"/>
</dbReference>
<evidence type="ECO:0000256" key="3">
    <source>
        <dbReference type="SAM" id="Phobius"/>
    </source>
</evidence>
<feature type="transmembrane region" description="Helical" evidence="3">
    <location>
        <begin position="56"/>
        <end position="76"/>
    </location>
</feature>
<dbReference type="OrthoDB" id="2342932at2759"/>
<dbReference type="SMART" id="SM00014">
    <property type="entry name" value="acidPPc"/>
    <property type="match status" value="1"/>
</dbReference>
<dbReference type="AlphaFoldDB" id="A0A1J1I3T0"/>
<dbReference type="STRING" id="568069.A0A1J1I3T0"/>
<dbReference type="InterPro" id="IPR016073">
    <property type="entry name" value="Skp1_comp_POZ"/>
</dbReference>
<feature type="domain" description="Phosphatidic acid phosphatase type 2/haloperoxidase" evidence="4">
    <location>
        <begin position="93"/>
        <end position="236"/>
    </location>
</feature>
<dbReference type="InterPro" id="IPR036296">
    <property type="entry name" value="SKP1-like_dim_sf"/>
</dbReference>
<protein>
    <submittedName>
        <fullName evidence="5">CLUMA_CG008437, isoform A</fullName>
    </submittedName>
</protein>
<dbReference type="SUPFAM" id="SSF81382">
    <property type="entry name" value="Skp1 dimerisation domain-like"/>
    <property type="match status" value="1"/>
</dbReference>
<dbReference type="FunFam" id="3.30.710.10:FF:000018">
    <property type="entry name" value="S-phase kinase-associated protein 1"/>
    <property type="match status" value="1"/>
</dbReference>